<evidence type="ECO:0000313" key="4">
    <source>
        <dbReference type="EMBL" id="GIG32446.1"/>
    </source>
</evidence>
<evidence type="ECO:0000256" key="1">
    <source>
        <dbReference type="SAM" id="MobiDB-lite"/>
    </source>
</evidence>
<dbReference type="InterPro" id="IPR011089">
    <property type="entry name" value="GmrSD_C"/>
</dbReference>
<dbReference type="EMBL" id="BONN01000003">
    <property type="protein sequence ID" value="GIG32446.1"/>
    <property type="molecule type" value="Genomic_DNA"/>
</dbReference>
<dbReference type="AlphaFoldDB" id="A0A7Y9FG75"/>
<feature type="transmembrane region" description="Helical" evidence="2">
    <location>
        <begin position="39"/>
        <end position="58"/>
    </location>
</feature>
<organism evidence="5 6">
    <name type="scientific">Cellulomonas oligotrophica</name>
    <dbReference type="NCBI Taxonomy" id="931536"/>
    <lineage>
        <taxon>Bacteria</taxon>
        <taxon>Bacillati</taxon>
        <taxon>Actinomycetota</taxon>
        <taxon>Actinomycetes</taxon>
        <taxon>Micrococcales</taxon>
        <taxon>Cellulomonadaceae</taxon>
        <taxon>Cellulomonas</taxon>
    </lineage>
</organism>
<proteinExistence type="predicted"/>
<evidence type="ECO:0000256" key="2">
    <source>
        <dbReference type="SAM" id="Phobius"/>
    </source>
</evidence>
<gene>
    <name evidence="5" type="ORF">BKA21_002317</name>
    <name evidence="4" type="ORF">Col01nite_16050</name>
</gene>
<name>A0A7Y9FG75_9CELL</name>
<evidence type="ECO:0000313" key="7">
    <source>
        <dbReference type="Proteomes" id="UP000618382"/>
    </source>
</evidence>
<feature type="compositionally biased region" description="Low complexity" evidence="1">
    <location>
        <begin position="16"/>
        <end position="31"/>
    </location>
</feature>
<dbReference type="PANTHER" id="PTHR24094">
    <property type="entry name" value="SECRETED PROTEIN"/>
    <property type="match status" value="1"/>
</dbReference>
<sequence length="259" mass="26817">MDLATMLAAHAERSGPGRTWPGRAGAAAPAPHTREARPGGWVLALVVALLLGLGLPWWQGERAAARHPVTAADLAAGRAALDRVAVRDGPGPGGYARELFGDGWVDVDGNGCGTRDDVLVRDLAGVVVDDDGCVVLAGTLDDPYTGAVVAFARGERSADVQVDHVVALADAWRSGAQAWTTPARTAFANDPANLLAVDGPANQDKGASDASAWLPPEIGYRCVYALRQLRVKDAYGLSVTPAERDALDDALDGCVVVPG</sequence>
<keyword evidence="2" id="KW-0472">Membrane</keyword>
<dbReference type="PANTHER" id="PTHR24094:SF15">
    <property type="entry name" value="AMP-DEPENDENT SYNTHETASE_LIGASE DOMAIN-CONTAINING PROTEIN-RELATED"/>
    <property type="match status" value="1"/>
</dbReference>
<keyword evidence="7" id="KW-1185">Reference proteome</keyword>
<accession>A0A7Y9FG75</accession>
<keyword evidence="2" id="KW-0812">Transmembrane</keyword>
<evidence type="ECO:0000259" key="3">
    <source>
        <dbReference type="Pfam" id="PF07510"/>
    </source>
</evidence>
<evidence type="ECO:0000313" key="6">
    <source>
        <dbReference type="Proteomes" id="UP000577956"/>
    </source>
</evidence>
<feature type="region of interest" description="Disordered" evidence="1">
    <location>
        <begin position="12"/>
        <end position="33"/>
    </location>
</feature>
<dbReference type="Proteomes" id="UP000618382">
    <property type="component" value="Unassembled WGS sequence"/>
</dbReference>
<reference evidence="5 6" key="1">
    <citation type="submission" date="2020-07" db="EMBL/GenBank/DDBJ databases">
        <title>Sequencing the genomes of 1000 actinobacteria strains.</title>
        <authorList>
            <person name="Klenk H.-P."/>
        </authorList>
    </citation>
    <scope>NUCLEOTIDE SEQUENCE [LARGE SCALE GENOMIC DNA]</scope>
    <source>
        <strain evidence="5 6">DSM 24482</strain>
    </source>
</reference>
<dbReference type="EMBL" id="JACCBK010000001">
    <property type="protein sequence ID" value="NYD86768.1"/>
    <property type="molecule type" value="Genomic_DNA"/>
</dbReference>
<feature type="domain" description="GmrSD restriction endonucleases C-terminal" evidence="3">
    <location>
        <begin position="114"/>
        <end position="247"/>
    </location>
</feature>
<protein>
    <submittedName>
        <fullName evidence="4">Deoxyribonuclease</fullName>
    </submittedName>
    <submittedName>
        <fullName evidence="5">Type II secretory pathway pseudopilin PulG</fullName>
    </submittedName>
</protein>
<dbReference type="RefSeq" id="WP_239072844.1">
    <property type="nucleotide sequence ID" value="NZ_BAABFI010000001.1"/>
</dbReference>
<dbReference type="Pfam" id="PF07510">
    <property type="entry name" value="GmrSD_C"/>
    <property type="match status" value="1"/>
</dbReference>
<dbReference type="Proteomes" id="UP000577956">
    <property type="component" value="Unassembled WGS sequence"/>
</dbReference>
<reference evidence="4 7" key="2">
    <citation type="submission" date="2021-01" db="EMBL/GenBank/DDBJ databases">
        <title>Whole genome shotgun sequence of Cellulomonas oligotrophica NBRC 109435.</title>
        <authorList>
            <person name="Komaki H."/>
            <person name="Tamura T."/>
        </authorList>
    </citation>
    <scope>NUCLEOTIDE SEQUENCE [LARGE SCALE GENOMIC DNA]</scope>
    <source>
        <strain evidence="4 7">NBRC 109435</strain>
    </source>
</reference>
<comment type="caution">
    <text evidence="5">The sequence shown here is derived from an EMBL/GenBank/DDBJ whole genome shotgun (WGS) entry which is preliminary data.</text>
</comment>
<evidence type="ECO:0000313" key="5">
    <source>
        <dbReference type="EMBL" id="NYD86768.1"/>
    </source>
</evidence>
<keyword evidence="2" id="KW-1133">Transmembrane helix</keyword>